<dbReference type="AlphaFoldDB" id="X1U5U8"/>
<evidence type="ECO:0000313" key="1">
    <source>
        <dbReference type="EMBL" id="GAJ12933.1"/>
    </source>
</evidence>
<accession>X1U5U8</accession>
<feature type="non-terminal residue" evidence="1">
    <location>
        <position position="1"/>
    </location>
</feature>
<comment type="caution">
    <text evidence="1">The sequence shown here is derived from an EMBL/GenBank/DDBJ whole genome shotgun (WGS) entry which is preliminary data.</text>
</comment>
<sequence length="79" mass="8732">SSETPEAIKDRVRRHREKQVTENPLHPLTTTTVKDIEAEVEVEGKSVTLPLQRNGKSVTAEAALAEIATLHEENFGITL</sequence>
<reference evidence="1" key="1">
    <citation type="journal article" date="2014" name="Front. Microbiol.">
        <title>High frequency of phylogenetically diverse reductive dehalogenase-homologous genes in deep subseafloor sedimentary metagenomes.</title>
        <authorList>
            <person name="Kawai M."/>
            <person name="Futagami T."/>
            <person name="Toyoda A."/>
            <person name="Takaki Y."/>
            <person name="Nishi S."/>
            <person name="Hori S."/>
            <person name="Arai W."/>
            <person name="Tsubouchi T."/>
            <person name="Morono Y."/>
            <person name="Uchiyama I."/>
            <person name="Ito T."/>
            <person name="Fujiyama A."/>
            <person name="Inagaki F."/>
            <person name="Takami H."/>
        </authorList>
    </citation>
    <scope>NUCLEOTIDE SEQUENCE</scope>
    <source>
        <strain evidence="1">Expedition CK06-06</strain>
    </source>
</reference>
<protein>
    <submittedName>
        <fullName evidence="1">Uncharacterized protein</fullName>
    </submittedName>
</protein>
<gene>
    <name evidence="1" type="ORF">S12H4_47736</name>
</gene>
<organism evidence="1">
    <name type="scientific">marine sediment metagenome</name>
    <dbReference type="NCBI Taxonomy" id="412755"/>
    <lineage>
        <taxon>unclassified sequences</taxon>
        <taxon>metagenomes</taxon>
        <taxon>ecological metagenomes</taxon>
    </lineage>
</organism>
<name>X1U5U8_9ZZZZ</name>
<proteinExistence type="predicted"/>
<dbReference type="EMBL" id="BARW01029758">
    <property type="protein sequence ID" value="GAJ12933.1"/>
    <property type="molecule type" value="Genomic_DNA"/>
</dbReference>